<dbReference type="EMBL" id="JANWGH010000001">
    <property type="protein sequence ID" value="MCS5489700.1"/>
    <property type="molecule type" value="Genomic_DNA"/>
</dbReference>
<evidence type="ECO:0000313" key="3">
    <source>
        <dbReference type="Proteomes" id="UP001206788"/>
    </source>
</evidence>
<reference evidence="2 3" key="1">
    <citation type="submission" date="2022-08" db="EMBL/GenBank/DDBJ databases">
        <title>Algoriphagus sp. CAU 1643 isolated from mud.</title>
        <authorList>
            <person name="Kim W."/>
        </authorList>
    </citation>
    <scope>NUCLEOTIDE SEQUENCE [LARGE SCALE GENOMIC DNA]</scope>
    <source>
        <strain evidence="2 3">CAU 1643</strain>
    </source>
</reference>
<name>A0ABT2G6Q6_9BACT</name>
<dbReference type="SMART" id="SM00710">
    <property type="entry name" value="PbH1"/>
    <property type="match status" value="7"/>
</dbReference>
<dbReference type="RefSeq" id="WP_259413372.1">
    <property type="nucleotide sequence ID" value="NZ_JANWGH010000001.1"/>
</dbReference>
<dbReference type="Proteomes" id="UP001206788">
    <property type="component" value="Unassembled WGS sequence"/>
</dbReference>
<evidence type="ECO:0000313" key="2">
    <source>
        <dbReference type="EMBL" id="MCS5489700.1"/>
    </source>
</evidence>
<sequence length="717" mass="76823">MDTGIPNTQKKIGRLKSLIFLLSFFYFSTSFAFAQQLSGSYTIGVSADYPTFSDAVSALTSNGISGPVTFDVQTGTYTEQILLGAITGASETNTITFQSQSGIAEDVVIQYAATGTADNYVIRFDSGSHYVLKNIKVLALGTTYARTIHAQGDIQNISIEGCVIESPDTGIANGDRGNVVFEPSTSSHIKLIDNAIQGGSVGLNYKGGTAGTYRAPGFELRDNEIEGAYAYGVFLQYLTDAVIEGNTVTMRTVPWSQSYSMKLDNVEGAVRVIGNRLSGSIYEGLSVSSGQAAADTPGLVANNWIQNIGNFRTVYLSSNSHLYFYHNSLNAIDDRTGAYPMHYSGGFGNTGNRITNNIFKSNGAVAIYVSNSNALEEMDYNDLYTSGTYLAQLGTSEQFGDLASWQSRWGVDANSLSFDPHFASDTDLTASSPALANAGTPLTEVPTDINGVTRDATPSIGANEIDTNALTPLSGTYTINPSGTGDRNFTTIQSTVEAMEQNGVAGPVIFEIASGVYEEQVHIGDIAGGSESNTVTYESATSNREDVVLQFASQAEATNHVVLLENASDLVFRNLTVKALNTNYAFTFRGVNRLDNILIEGCRMESPDTEVDVVDRGNVRLELSNSSGIRIVGSQIVGGRASLYYSGGGSSYRAPGFELRDNEIEGAYAYGVFLQYLTDAVIEGNTVTMRTVPWSQSYSMKLDNVEGAVRVIGNRLS</sequence>
<dbReference type="InterPro" id="IPR006626">
    <property type="entry name" value="PbH1"/>
</dbReference>
<gene>
    <name evidence="2" type="ORF">NY014_04625</name>
</gene>
<dbReference type="InterPro" id="IPR011050">
    <property type="entry name" value="Pectin_lyase_fold/virulence"/>
</dbReference>
<dbReference type="Pfam" id="PF13229">
    <property type="entry name" value="Beta_helix"/>
    <property type="match status" value="1"/>
</dbReference>
<organism evidence="2 3">
    <name type="scientific">Algoriphagus limi</name>
    <dbReference type="NCBI Taxonomy" id="2975273"/>
    <lineage>
        <taxon>Bacteria</taxon>
        <taxon>Pseudomonadati</taxon>
        <taxon>Bacteroidota</taxon>
        <taxon>Cytophagia</taxon>
        <taxon>Cytophagales</taxon>
        <taxon>Cyclobacteriaceae</taxon>
        <taxon>Algoriphagus</taxon>
    </lineage>
</organism>
<dbReference type="InterPro" id="IPR012334">
    <property type="entry name" value="Pectin_lyas_fold"/>
</dbReference>
<keyword evidence="3" id="KW-1185">Reference proteome</keyword>
<dbReference type="Gene3D" id="2.160.20.10">
    <property type="entry name" value="Single-stranded right-handed beta-helix, Pectin lyase-like"/>
    <property type="match status" value="2"/>
</dbReference>
<dbReference type="InterPro" id="IPR039448">
    <property type="entry name" value="Beta_helix"/>
</dbReference>
<protein>
    <submittedName>
        <fullName evidence="2">Right-handed parallel beta-helix repeat-containing protein</fullName>
    </submittedName>
</protein>
<feature type="non-terminal residue" evidence="2">
    <location>
        <position position="717"/>
    </location>
</feature>
<evidence type="ECO:0000259" key="1">
    <source>
        <dbReference type="Pfam" id="PF13229"/>
    </source>
</evidence>
<dbReference type="SUPFAM" id="SSF51126">
    <property type="entry name" value="Pectin lyase-like"/>
    <property type="match status" value="2"/>
</dbReference>
<comment type="caution">
    <text evidence="2">The sequence shown here is derived from an EMBL/GenBank/DDBJ whole genome shotgun (WGS) entry which is preliminary data.</text>
</comment>
<accession>A0ABT2G6Q6</accession>
<proteinExistence type="predicted"/>
<feature type="domain" description="Right handed beta helix" evidence="1">
    <location>
        <begin position="219"/>
        <end position="374"/>
    </location>
</feature>